<evidence type="ECO:0000256" key="2">
    <source>
        <dbReference type="ARBA" id="ARBA00038471"/>
    </source>
</evidence>
<evidence type="ECO:0000256" key="3">
    <source>
        <dbReference type="SAM" id="SignalP"/>
    </source>
</evidence>
<dbReference type="InterPro" id="IPR051955">
    <property type="entry name" value="PME_Inhibitor"/>
</dbReference>
<dbReference type="AlphaFoldDB" id="A0A6J1GYU1"/>
<dbReference type="InterPro" id="IPR035513">
    <property type="entry name" value="Invertase/methylesterase_inhib"/>
</dbReference>
<dbReference type="CDD" id="cd15800">
    <property type="entry name" value="PMEI-like_2"/>
    <property type="match status" value="1"/>
</dbReference>
<dbReference type="GO" id="GO:0004857">
    <property type="term" value="F:enzyme inhibitor activity"/>
    <property type="evidence" value="ECO:0007669"/>
    <property type="project" value="InterPro"/>
</dbReference>
<comment type="similarity">
    <text evidence="2">Belongs to the PMEI family.</text>
</comment>
<feature type="chain" id="PRO_5026650579" evidence="3">
    <location>
        <begin position="23"/>
        <end position="157"/>
    </location>
</feature>
<dbReference type="Gene3D" id="1.20.140.40">
    <property type="entry name" value="Invertase/pectin methylesterase inhibitor family protein"/>
    <property type="match status" value="1"/>
</dbReference>
<feature type="signal peptide" evidence="3">
    <location>
        <begin position="1"/>
        <end position="22"/>
    </location>
</feature>
<dbReference type="SUPFAM" id="SSF101148">
    <property type="entry name" value="Plant invertase/pectin methylesterase inhibitor"/>
    <property type="match status" value="1"/>
</dbReference>
<name>A0A6J1GYU1_CUCMO</name>
<feature type="domain" description="Pectinesterase inhibitor" evidence="4">
    <location>
        <begin position="17"/>
        <end position="152"/>
    </location>
</feature>
<dbReference type="InterPro" id="IPR006501">
    <property type="entry name" value="Pectinesterase_inhib_dom"/>
</dbReference>
<dbReference type="GeneID" id="111458758"/>
<evidence type="ECO:0000259" key="4">
    <source>
        <dbReference type="SMART" id="SM00856"/>
    </source>
</evidence>
<evidence type="ECO:0000256" key="1">
    <source>
        <dbReference type="ARBA" id="ARBA00022729"/>
    </source>
</evidence>
<accession>A0A6J1GYU1</accession>
<reference evidence="6" key="1">
    <citation type="submission" date="2025-08" db="UniProtKB">
        <authorList>
            <consortium name="RefSeq"/>
        </authorList>
    </citation>
    <scope>IDENTIFICATION</scope>
    <source>
        <tissue evidence="6">Young leaves</tissue>
    </source>
</reference>
<sequence length="157" mass="16791">MAEKHMVLLFVAAAVLAGQADGADICEKAEYASLCRSSVKGATEPAAGLQAAIEHLISETKHAKESSMKLGVMKCLDVCKQNYNDAVTDLQQSVQYLTKNDKPSLKISLSAALTDYVTCDDAVMESGNSKKVGDLMSVDVMLRHMAANCLHLASLLK</sequence>
<dbReference type="PANTHER" id="PTHR31080:SF274">
    <property type="entry name" value="PECTINESTERASE_PECTINESTERASE INHIBITOR 26"/>
    <property type="match status" value="1"/>
</dbReference>
<evidence type="ECO:0000313" key="6">
    <source>
        <dbReference type="RefSeq" id="XP_022957327.1"/>
    </source>
</evidence>
<dbReference type="RefSeq" id="XP_022957327.1">
    <property type="nucleotide sequence ID" value="XM_023101559.1"/>
</dbReference>
<protein>
    <submittedName>
        <fullName evidence="6">Pectinesterase 3-like</fullName>
    </submittedName>
</protein>
<keyword evidence="1 3" id="KW-0732">Signal</keyword>
<dbReference type="PANTHER" id="PTHR31080">
    <property type="entry name" value="PECTINESTERASE INHIBITOR-LIKE"/>
    <property type="match status" value="1"/>
</dbReference>
<gene>
    <name evidence="6" type="primary">LOC111458758</name>
</gene>
<dbReference type="SMART" id="SM00856">
    <property type="entry name" value="PMEI"/>
    <property type="match status" value="1"/>
</dbReference>
<keyword evidence="5" id="KW-1185">Reference proteome</keyword>
<dbReference type="KEGG" id="cmos:111458758"/>
<proteinExistence type="inferred from homology"/>
<organism evidence="5 6">
    <name type="scientific">Cucurbita moschata</name>
    <name type="common">Winter crookneck squash</name>
    <name type="synonym">Cucurbita pepo var. moschata</name>
    <dbReference type="NCBI Taxonomy" id="3662"/>
    <lineage>
        <taxon>Eukaryota</taxon>
        <taxon>Viridiplantae</taxon>
        <taxon>Streptophyta</taxon>
        <taxon>Embryophyta</taxon>
        <taxon>Tracheophyta</taxon>
        <taxon>Spermatophyta</taxon>
        <taxon>Magnoliopsida</taxon>
        <taxon>eudicotyledons</taxon>
        <taxon>Gunneridae</taxon>
        <taxon>Pentapetalae</taxon>
        <taxon>rosids</taxon>
        <taxon>fabids</taxon>
        <taxon>Cucurbitales</taxon>
        <taxon>Cucurbitaceae</taxon>
        <taxon>Cucurbiteae</taxon>
        <taxon>Cucurbita</taxon>
    </lineage>
</organism>
<evidence type="ECO:0000313" key="5">
    <source>
        <dbReference type="Proteomes" id="UP000504609"/>
    </source>
</evidence>
<dbReference type="Pfam" id="PF04043">
    <property type="entry name" value="PMEI"/>
    <property type="match status" value="1"/>
</dbReference>
<dbReference type="NCBIfam" id="TIGR01614">
    <property type="entry name" value="PME_inhib"/>
    <property type="match status" value="1"/>
</dbReference>
<dbReference type="Proteomes" id="UP000504609">
    <property type="component" value="Unplaced"/>
</dbReference>